<name>A0A015J0A2_RHIIW</name>
<organism evidence="2 3">
    <name type="scientific">Rhizophagus irregularis (strain DAOM 197198w)</name>
    <name type="common">Glomus intraradices</name>
    <dbReference type="NCBI Taxonomy" id="1432141"/>
    <lineage>
        <taxon>Eukaryota</taxon>
        <taxon>Fungi</taxon>
        <taxon>Fungi incertae sedis</taxon>
        <taxon>Mucoromycota</taxon>
        <taxon>Glomeromycotina</taxon>
        <taxon>Glomeromycetes</taxon>
        <taxon>Glomerales</taxon>
        <taxon>Glomeraceae</taxon>
        <taxon>Rhizophagus</taxon>
    </lineage>
</organism>
<dbReference type="Proteomes" id="UP000022910">
    <property type="component" value="Unassembled WGS sequence"/>
</dbReference>
<dbReference type="AlphaFoldDB" id="A0A015J0A2"/>
<proteinExistence type="predicted"/>
<dbReference type="EMBL" id="JEMT01024255">
    <property type="protein sequence ID" value="EXX62972.1"/>
    <property type="molecule type" value="Genomic_DNA"/>
</dbReference>
<evidence type="ECO:0000313" key="2">
    <source>
        <dbReference type="EMBL" id="EXX62972.1"/>
    </source>
</evidence>
<dbReference type="Gene3D" id="2.80.10.50">
    <property type="match status" value="1"/>
</dbReference>
<dbReference type="HOGENOM" id="CLU_1661768_0_0_1"/>
<sequence>MYKYFLTLHCLKTTLQNKIKMKFNLFLLLLATLLAVGSSQQQKTYTIRDPKSKLYWAADKTNHIGLQVAGAKWILTTAPGGFTISPSNNPDLYVTYKGNGNLLTLEGNIFQLNQEWIFVPSKASEHAIQLVQHSNQFANIGNNGFIIAGTNQLGWIFEEK</sequence>
<gene>
    <name evidence="2" type="ORF">RirG_156730</name>
</gene>
<dbReference type="OrthoDB" id="2357337at2759"/>
<comment type="caution">
    <text evidence="2">The sequence shown here is derived from an EMBL/GenBank/DDBJ whole genome shotgun (WGS) entry which is preliminary data.</text>
</comment>
<evidence type="ECO:0000313" key="3">
    <source>
        <dbReference type="Proteomes" id="UP000022910"/>
    </source>
</evidence>
<feature type="signal peptide" evidence="1">
    <location>
        <begin position="1"/>
        <end position="39"/>
    </location>
</feature>
<reference evidence="2 3" key="1">
    <citation type="submission" date="2014-02" db="EMBL/GenBank/DDBJ databases">
        <title>Single nucleus genome sequencing reveals high similarity among nuclei of an endomycorrhizal fungus.</title>
        <authorList>
            <person name="Lin K."/>
            <person name="Geurts R."/>
            <person name="Zhang Z."/>
            <person name="Limpens E."/>
            <person name="Saunders D.G."/>
            <person name="Mu D."/>
            <person name="Pang E."/>
            <person name="Cao H."/>
            <person name="Cha H."/>
            <person name="Lin T."/>
            <person name="Zhou Q."/>
            <person name="Shang Y."/>
            <person name="Li Y."/>
            <person name="Ivanov S."/>
            <person name="Sharma T."/>
            <person name="Velzen R.V."/>
            <person name="Ruijter N.D."/>
            <person name="Aanen D.K."/>
            <person name="Win J."/>
            <person name="Kamoun S."/>
            <person name="Bisseling T."/>
            <person name="Huang S."/>
        </authorList>
    </citation>
    <scope>NUCLEOTIDE SEQUENCE [LARGE SCALE GENOMIC DNA]</scope>
    <source>
        <strain evidence="3">DAOM197198w</strain>
    </source>
</reference>
<keyword evidence="3" id="KW-1185">Reference proteome</keyword>
<feature type="chain" id="PRO_5001474306" description="Ricin B lectin domain-containing protein" evidence="1">
    <location>
        <begin position="40"/>
        <end position="160"/>
    </location>
</feature>
<keyword evidence="1" id="KW-0732">Signal</keyword>
<protein>
    <recommendedName>
        <fullName evidence="4">Ricin B lectin domain-containing protein</fullName>
    </recommendedName>
</protein>
<evidence type="ECO:0008006" key="4">
    <source>
        <dbReference type="Google" id="ProtNLM"/>
    </source>
</evidence>
<accession>A0A015J0A2</accession>
<evidence type="ECO:0000256" key="1">
    <source>
        <dbReference type="SAM" id="SignalP"/>
    </source>
</evidence>